<dbReference type="Gene3D" id="3.40.50.300">
    <property type="entry name" value="P-loop containing nucleotide triphosphate hydrolases"/>
    <property type="match status" value="1"/>
</dbReference>
<dbReference type="GO" id="GO:0000725">
    <property type="term" value="P:recombinational repair"/>
    <property type="evidence" value="ECO:0007669"/>
    <property type="project" value="TreeGrafter"/>
</dbReference>
<accession>A0A523UPT8</accession>
<dbReference type="GO" id="GO:0005829">
    <property type="term" value="C:cytosol"/>
    <property type="evidence" value="ECO:0007669"/>
    <property type="project" value="TreeGrafter"/>
</dbReference>
<evidence type="ECO:0000256" key="5">
    <source>
        <dbReference type="PROSITE-ProRule" id="PRU00560"/>
    </source>
</evidence>
<evidence type="ECO:0000313" key="8">
    <source>
        <dbReference type="Proteomes" id="UP000315525"/>
    </source>
</evidence>
<dbReference type="GO" id="GO:0043138">
    <property type="term" value="F:3'-5' DNA helicase activity"/>
    <property type="evidence" value="ECO:0007669"/>
    <property type="project" value="TreeGrafter"/>
</dbReference>
<dbReference type="PANTHER" id="PTHR11070:SF3">
    <property type="entry name" value="DNA 3'-5' HELICASE"/>
    <property type="match status" value="1"/>
</dbReference>
<name>A0A523UPT8_UNCT6</name>
<dbReference type="Proteomes" id="UP000315525">
    <property type="component" value="Unassembled WGS sequence"/>
</dbReference>
<keyword evidence="4 5" id="KW-0067">ATP-binding</keyword>
<dbReference type="AlphaFoldDB" id="A0A523UPT8"/>
<dbReference type="GO" id="GO:0003677">
    <property type="term" value="F:DNA binding"/>
    <property type="evidence" value="ECO:0007669"/>
    <property type="project" value="InterPro"/>
</dbReference>
<reference evidence="7 8" key="1">
    <citation type="submission" date="2019-03" db="EMBL/GenBank/DDBJ databases">
        <title>Metabolic potential of uncultured bacteria and archaea associated with petroleum seepage in deep-sea sediments.</title>
        <authorList>
            <person name="Dong X."/>
            <person name="Hubert C."/>
        </authorList>
    </citation>
    <scope>NUCLEOTIDE SEQUENCE [LARGE SCALE GENOMIC DNA]</scope>
    <source>
        <strain evidence="7">E44_bin18</strain>
    </source>
</reference>
<comment type="caution">
    <text evidence="7">The sequence shown here is derived from an EMBL/GenBank/DDBJ whole genome shotgun (WGS) entry which is preliminary data.</text>
</comment>
<gene>
    <name evidence="7" type="ORF">E3J62_09960</name>
</gene>
<evidence type="ECO:0000259" key="6">
    <source>
        <dbReference type="PROSITE" id="PS51198"/>
    </source>
</evidence>
<dbReference type="InterPro" id="IPR027417">
    <property type="entry name" value="P-loop_NTPase"/>
</dbReference>
<feature type="binding site" evidence="5">
    <location>
        <begin position="68"/>
        <end position="75"/>
    </location>
    <ligand>
        <name>ATP</name>
        <dbReference type="ChEBI" id="CHEBI:30616"/>
    </ligand>
</feature>
<dbReference type="PROSITE" id="PS51198">
    <property type="entry name" value="UVRD_HELICASE_ATP_BIND"/>
    <property type="match status" value="1"/>
</dbReference>
<organism evidence="7 8">
    <name type="scientific">candidate division TA06 bacterium</name>
    <dbReference type="NCBI Taxonomy" id="2250710"/>
    <lineage>
        <taxon>Bacteria</taxon>
        <taxon>Bacteria division TA06</taxon>
    </lineage>
</organism>
<feature type="domain" description="UvrD-like helicase ATP-binding" evidence="6">
    <location>
        <begin position="47"/>
        <end position="337"/>
    </location>
</feature>
<dbReference type="PANTHER" id="PTHR11070">
    <property type="entry name" value="UVRD / RECB / PCRA DNA HELICASE FAMILY MEMBER"/>
    <property type="match status" value="1"/>
</dbReference>
<keyword evidence="1 5" id="KW-0547">Nucleotide-binding</keyword>
<dbReference type="InterPro" id="IPR013986">
    <property type="entry name" value="DExx_box_DNA_helicase_dom_sf"/>
</dbReference>
<dbReference type="InterPro" id="IPR014016">
    <property type="entry name" value="UvrD-like_ATP-bd"/>
</dbReference>
<dbReference type="SUPFAM" id="SSF52540">
    <property type="entry name" value="P-loop containing nucleoside triphosphate hydrolases"/>
    <property type="match status" value="1"/>
</dbReference>
<evidence type="ECO:0000256" key="4">
    <source>
        <dbReference type="ARBA" id="ARBA00022840"/>
    </source>
</evidence>
<keyword evidence="2 5" id="KW-0378">Hydrolase</keyword>
<evidence type="ECO:0000313" key="7">
    <source>
        <dbReference type="EMBL" id="TET44558.1"/>
    </source>
</evidence>
<dbReference type="EMBL" id="SOJN01000121">
    <property type="protein sequence ID" value="TET44558.1"/>
    <property type="molecule type" value="Genomic_DNA"/>
</dbReference>
<evidence type="ECO:0000256" key="1">
    <source>
        <dbReference type="ARBA" id="ARBA00022741"/>
    </source>
</evidence>
<evidence type="ECO:0000256" key="2">
    <source>
        <dbReference type="ARBA" id="ARBA00022801"/>
    </source>
</evidence>
<sequence>MNREEKTEYLAGFICGKPSDVTPSECHSSLGRTNPLCREYETCRIAEKSEEQLDYVLSSIESCVFLKACPGSGKTEVVGLKAAFEMMRWKKTPGGIAVLTFTNNAAKVIEKRAGQFAGAKKIGYPHFIGTIDSWLHGYIAHPFAHIVTGYDGKNEDHSIRVIDSASQADFLNAFKTRYVFGQTGKPAANHYYFDTQTGKYIFASGTQRIDGARNSETLEKWQVTDLEKTKMRFEKAGFATYQDIERICFELLSDNARFALLLSRRFPFIVIDECQDLSWRQIQILDELRLQGTALHCVGDLNQAIYEFKKVLPEKVEEYTQEKKFNILPLSTNYRNCQPIADLCTALVGNTDNITSIHVSTQECPCVCVSFKKDEMMKLPGWFSGYLEQSGIDKQRSAVVTRSWANVSRMRPADSGQIRNYQERLAIAVHLWKTGCRQATEDALKFFGRFVTEKFFPKQSTNAREYYRPESMDSALTWRLFLAATLCKCCQDARLSNLEQSWTDWTQATRDRMHEHLSKSVSIFGATLSDCVFPPLVARNKTGESLPLFSTPRGKRNNQVLRAFPSNSSAHEQLRITTIHNVKGETLEALMLVSSLDTRGTSDGYWTMWLDNPASEATRLAYVASSRPRQLLVWAIPDPSEAELDRLIQLGFHVLTAPEAALQETNVS</sequence>
<dbReference type="Pfam" id="PF00580">
    <property type="entry name" value="UvrD-helicase"/>
    <property type="match status" value="1"/>
</dbReference>
<dbReference type="GO" id="GO:0005524">
    <property type="term" value="F:ATP binding"/>
    <property type="evidence" value="ECO:0007669"/>
    <property type="project" value="UniProtKB-UniRule"/>
</dbReference>
<dbReference type="GO" id="GO:0016787">
    <property type="term" value="F:hydrolase activity"/>
    <property type="evidence" value="ECO:0007669"/>
    <property type="project" value="UniProtKB-UniRule"/>
</dbReference>
<proteinExistence type="predicted"/>
<keyword evidence="3 5" id="KW-0347">Helicase</keyword>
<evidence type="ECO:0000256" key="3">
    <source>
        <dbReference type="ARBA" id="ARBA00022806"/>
    </source>
</evidence>
<protein>
    <submittedName>
        <fullName evidence="7">ATP-dependent helicase</fullName>
    </submittedName>
</protein>
<dbReference type="Gene3D" id="1.10.10.160">
    <property type="match status" value="1"/>
</dbReference>
<dbReference type="InterPro" id="IPR000212">
    <property type="entry name" value="DNA_helicase_UvrD/REP"/>
</dbReference>